<dbReference type="OrthoDB" id="4062651at2759"/>
<proteinExistence type="predicted"/>
<protein>
    <recommendedName>
        <fullName evidence="7">Protein kinase domain-containing protein</fullName>
    </recommendedName>
</protein>
<evidence type="ECO:0000256" key="4">
    <source>
        <dbReference type="ARBA" id="ARBA00022840"/>
    </source>
</evidence>
<keyword evidence="1" id="KW-0808">Transferase</keyword>
<evidence type="ECO:0000256" key="2">
    <source>
        <dbReference type="ARBA" id="ARBA00022741"/>
    </source>
</evidence>
<dbReference type="GO" id="GO:0004672">
    <property type="term" value="F:protein kinase activity"/>
    <property type="evidence" value="ECO:0007669"/>
    <property type="project" value="InterPro"/>
</dbReference>
<dbReference type="PROSITE" id="PS50088">
    <property type="entry name" value="ANK_REPEAT"/>
    <property type="match status" value="1"/>
</dbReference>
<evidence type="ECO:0000259" key="7">
    <source>
        <dbReference type="PROSITE" id="PS50011"/>
    </source>
</evidence>
<feature type="compositionally biased region" description="Basic and acidic residues" evidence="6">
    <location>
        <begin position="458"/>
        <end position="468"/>
    </location>
</feature>
<dbReference type="InterPro" id="IPR036770">
    <property type="entry name" value="Ankyrin_rpt-contain_sf"/>
</dbReference>
<dbReference type="InterPro" id="IPR002110">
    <property type="entry name" value="Ankyrin_rpt"/>
</dbReference>
<dbReference type="SUPFAM" id="SSF48403">
    <property type="entry name" value="Ankyrin repeat"/>
    <property type="match status" value="1"/>
</dbReference>
<gene>
    <name evidence="8" type="ORF">HETSPECPRED_001304</name>
</gene>
<dbReference type="SMART" id="SM00220">
    <property type="entry name" value="S_TKc"/>
    <property type="match status" value="1"/>
</dbReference>
<reference evidence="8" key="1">
    <citation type="submission" date="2021-03" db="EMBL/GenBank/DDBJ databases">
        <authorList>
            <person name="Tagirdzhanova G."/>
        </authorList>
    </citation>
    <scope>NUCLEOTIDE SEQUENCE</scope>
</reference>
<dbReference type="Gene3D" id="1.25.40.20">
    <property type="entry name" value="Ankyrin repeat-containing domain"/>
    <property type="match status" value="1"/>
</dbReference>
<dbReference type="GO" id="GO:0005737">
    <property type="term" value="C:cytoplasm"/>
    <property type="evidence" value="ECO:0007669"/>
    <property type="project" value="TreeGrafter"/>
</dbReference>
<name>A0A8H3I2Y6_9LECA</name>
<comment type="caution">
    <text evidence="8">The sequence shown here is derived from an EMBL/GenBank/DDBJ whole genome shotgun (WGS) entry which is preliminary data.</text>
</comment>
<keyword evidence="4" id="KW-0067">ATP-binding</keyword>
<dbReference type="GO" id="GO:0005524">
    <property type="term" value="F:ATP binding"/>
    <property type="evidence" value="ECO:0007669"/>
    <property type="project" value="UniProtKB-KW"/>
</dbReference>
<dbReference type="Pfam" id="PF00069">
    <property type="entry name" value="Pkinase"/>
    <property type="match status" value="1"/>
</dbReference>
<dbReference type="CDD" id="cd00180">
    <property type="entry name" value="PKc"/>
    <property type="match status" value="1"/>
</dbReference>
<dbReference type="SUPFAM" id="SSF56112">
    <property type="entry name" value="Protein kinase-like (PK-like)"/>
    <property type="match status" value="1"/>
</dbReference>
<evidence type="ECO:0000256" key="6">
    <source>
        <dbReference type="SAM" id="MobiDB-lite"/>
    </source>
</evidence>
<evidence type="ECO:0000256" key="1">
    <source>
        <dbReference type="ARBA" id="ARBA00022679"/>
    </source>
</evidence>
<dbReference type="GO" id="GO:0005634">
    <property type="term" value="C:nucleus"/>
    <property type="evidence" value="ECO:0007669"/>
    <property type="project" value="TreeGrafter"/>
</dbReference>
<evidence type="ECO:0000256" key="5">
    <source>
        <dbReference type="PROSITE-ProRule" id="PRU00023"/>
    </source>
</evidence>
<dbReference type="InterPro" id="IPR050339">
    <property type="entry name" value="CC_SR_Kinase"/>
</dbReference>
<organism evidence="8 9">
    <name type="scientific">Heterodermia speciosa</name>
    <dbReference type="NCBI Taxonomy" id="116794"/>
    <lineage>
        <taxon>Eukaryota</taxon>
        <taxon>Fungi</taxon>
        <taxon>Dikarya</taxon>
        <taxon>Ascomycota</taxon>
        <taxon>Pezizomycotina</taxon>
        <taxon>Lecanoromycetes</taxon>
        <taxon>OSLEUM clade</taxon>
        <taxon>Lecanoromycetidae</taxon>
        <taxon>Caliciales</taxon>
        <taxon>Physciaceae</taxon>
        <taxon>Heterodermia</taxon>
    </lineage>
</organism>
<dbReference type="SMART" id="SM00248">
    <property type="entry name" value="ANK"/>
    <property type="match status" value="2"/>
</dbReference>
<dbReference type="Gene3D" id="3.30.200.20">
    <property type="entry name" value="Phosphorylase Kinase, domain 1"/>
    <property type="match status" value="1"/>
</dbReference>
<dbReference type="PANTHER" id="PTHR11042:SF190">
    <property type="entry name" value="MITOSIS INHIBITOR PROTEIN KINASE MIK1"/>
    <property type="match status" value="1"/>
</dbReference>
<keyword evidence="3" id="KW-0418">Kinase</keyword>
<sequence>MDLKHELEQDLISYKFIQLSTLRRVITEKSVRAFLDSNGLRLRPTQLQDIVTNAPRLFTILVLLDRGKTITEYLNENFVDSSFSVLEEIDIPDIHGVDKQALRERRWQIPIVLPRSRHLSLPNEFIPPFLPNIQPQRRSGSFGVVYKEKVASGHLEDHGSSEYVAWKQIRKDDQNDWDIMMREVETLRARRHEYIVPLLASWTQTFIESERPCASLNLLFPYCRMTLDEWLNEQPPDWKICDPKNLKDYIYHSMQCLCEAVAFLHKEIGGKISSHHDLKPKNILVFGKDWKIADFGRTHLMDIASGSDTEGKPGLGSFTSHPPEYWDSSGKHPDVRHGRAFDIWALGCIFVEALTVAVHGWQSQELRRFRDMRKINTDCRIKNFHGRPDTQDEDSYHNNMKIVMDWMRKLRDQDGSFRLISVIDITDTMLSIEPHDRPLSWEVYLNLHELLNPNNTTSEKDIKTKETVQRPNPHHPKHVQNPLQRSAVNANKTRVICLLKVGWCDYPVDIPHLKAQGETDILMMLWIARLLKRMWFRRVAKKLYIKDPKLRSAEDYGKLLAEHDKLDKSSPLNYTGASSGKATVDVNLELDAQGITEFYHICKRGNFWQAQRFLQTVSSDALRMLLTYEDSEGMLPLHHAAKSDSKPLVQLLIDSFNMDATSLLEYPNQKGRTPLHEAAQNGSEKTTWSLLQAHGNRKDYAAKRDHSSMTARDLARSGGYVEVEKLLAKTEHGALSE</sequence>
<dbReference type="InterPro" id="IPR011009">
    <property type="entry name" value="Kinase-like_dom_sf"/>
</dbReference>
<keyword evidence="5" id="KW-0040">ANK repeat</keyword>
<dbReference type="Pfam" id="PF12796">
    <property type="entry name" value="Ank_2"/>
    <property type="match status" value="1"/>
</dbReference>
<dbReference type="PANTHER" id="PTHR11042">
    <property type="entry name" value="EUKARYOTIC TRANSLATION INITIATION FACTOR 2-ALPHA KINASE EIF2-ALPHA KINASE -RELATED"/>
    <property type="match status" value="1"/>
</dbReference>
<accession>A0A8H3I2Y6</accession>
<dbReference type="GO" id="GO:0110031">
    <property type="term" value="P:negative regulation of G2/MI transition of meiotic cell cycle"/>
    <property type="evidence" value="ECO:0007669"/>
    <property type="project" value="TreeGrafter"/>
</dbReference>
<keyword evidence="2" id="KW-0547">Nucleotide-binding</keyword>
<evidence type="ECO:0000256" key="3">
    <source>
        <dbReference type="ARBA" id="ARBA00022777"/>
    </source>
</evidence>
<feature type="domain" description="Protein kinase" evidence="7">
    <location>
        <begin position="131"/>
        <end position="451"/>
    </location>
</feature>
<dbReference type="PROSITE" id="PS50011">
    <property type="entry name" value="PROTEIN_KINASE_DOM"/>
    <property type="match status" value="1"/>
</dbReference>
<evidence type="ECO:0000313" key="8">
    <source>
        <dbReference type="EMBL" id="CAF9913042.1"/>
    </source>
</evidence>
<feature type="region of interest" description="Disordered" evidence="6">
    <location>
        <begin position="455"/>
        <end position="485"/>
    </location>
</feature>
<dbReference type="AlphaFoldDB" id="A0A8H3I2Y6"/>
<evidence type="ECO:0000313" key="9">
    <source>
        <dbReference type="Proteomes" id="UP000664521"/>
    </source>
</evidence>
<dbReference type="InterPro" id="IPR000719">
    <property type="entry name" value="Prot_kinase_dom"/>
</dbReference>
<dbReference type="Proteomes" id="UP000664521">
    <property type="component" value="Unassembled WGS sequence"/>
</dbReference>
<dbReference type="EMBL" id="CAJPDS010000012">
    <property type="protein sequence ID" value="CAF9913042.1"/>
    <property type="molecule type" value="Genomic_DNA"/>
</dbReference>
<dbReference type="Gene3D" id="1.10.510.10">
    <property type="entry name" value="Transferase(Phosphotransferase) domain 1"/>
    <property type="match status" value="1"/>
</dbReference>
<feature type="repeat" description="ANK" evidence="5">
    <location>
        <begin position="670"/>
        <end position="703"/>
    </location>
</feature>
<keyword evidence="9" id="KW-1185">Reference proteome</keyword>